<feature type="domain" description="Fibronectin type-III" evidence="3">
    <location>
        <begin position="506"/>
        <end position="595"/>
    </location>
</feature>
<dbReference type="InterPro" id="IPR036116">
    <property type="entry name" value="FN3_sf"/>
</dbReference>
<evidence type="ECO:0000256" key="2">
    <source>
        <dbReference type="SAM" id="SignalP"/>
    </source>
</evidence>
<dbReference type="Pfam" id="PF17963">
    <property type="entry name" value="Big_9"/>
    <property type="match status" value="1"/>
</dbReference>
<dbReference type="SUPFAM" id="SSF49265">
    <property type="entry name" value="Fibronectin type III"/>
    <property type="match status" value="4"/>
</dbReference>
<dbReference type="PRINTS" id="PR00014">
    <property type="entry name" value="FNTYPEIII"/>
</dbReference>
<evidence type="ECO:0000256" key="1">
    <source>
        <dbReference type="SAM" id="MobiDB-lite"/>
    </source>
</evidence>
<dbReference type="Pfam" id="PF00041">
    <property type="entry name" value="fn3"/>
    <property type="match status" value="4"/>
</dbReference>
<dbReference type="Pfam" id="PF01833">
    <property type="entry name" value="TIG"/>
    <property type="match status" value="1"/>
</dbReference>
<dbReference type="SMART" id="SM00429">
    <property type="entry name" value="IPT"/>
    <property type="match status" value="1"/>
</dbReference>
<dbReference type="CDD" id="cd00603">
    <property type="entry name" value="IPT_PCSR"/>
    <property type="match status" value="1"/>
</dbReference>
<feature type="chain" id="PRO_5046994385" description="Autotransporter domain-containing protein" evidence="2">
    <location>
        <begin position="20"/>
        <end position="1589"/>
    </location>
</feature>
<evidence type="ECO:0000313" key="6">
    <source>
        <dbReference type="Proteomes" id="UP000190787"/>
    </source>
</evidence>
<feature type="domain" description="Autotransporter" evidence="4">
    <location>
        <begin position="1316"/>
        <end position="1589"/>
    </location>
</feature>
<evidence type="ECO:0000313" key="5">
    <source>
        <dbReference type="EMBL" id="OOY22697.1"/>
    </source>
</evidence>
<gene>
    <name evidence="5" type="ORF">BMI91_18790</name>
</gene>
<comment type="caution">
    <text evidence="5">The sequence shown here is derived from an EMBL/GenBank/DDBJ whole genome shotgun (WGS) entry which is preliminary data.</text>
</comment>
<dbReference type="InterPro" id="IPR005546">
    <property type="entry name" value="Autotransporte_beta"/>
</dbReference>
<feature type="domain" description="Fibronectin type-III" evidence="3">
    <location>
        <begin position="330"/>
        <end position="419"/>
    </location>
</feature>
<dbReference type="Pfam" id="PF12733">
    <property type="entry name" value="Cadherin-like"/>
    <property type="match status" value="1"/>
</dbReference>
<dbReference type="PROSITE" id="PS51257">
    <property type="entry name" value="PROKAR_LIPOPROTEIN"/>
    <property type="match status" value="1"/>
</dbReference>
<protein>
    <recommendedName>
        <fullName evidence="7">Autotransporter domain-containing protein</fullName>
    </recommendedName>
</protein>
<feature type="domain" description="Fibronectin type-III" evidence="3">
    <location>
        <begin position="157"/>
        <end position="246"/>
    </location>
</feature>
<dbReference type="CDD" id="cd00063">
    <property type="entry name" value="FN3"/>
    <property type="match status" value="4"/>
</dbReference>
<dbReference type="PANTHER" id="PTHR34720:SF9">
    <property type="entry name" value="BLR4714 PROTEIN"/>
    <property type="match status" value="1"/>
</dbReference>
<dbReference type="Proteomes" id="UP000190787">
    <property type="component" value="Unassembled WGS sequence"/>
</dbReference>
<dbReference type="InterPro" id="IPR014756">
    <property type="entry name" value="Ig_E-set"/>
</dbReference>
<dbReference type="SMART" id="SM00060">
    <property type="entry name" value="FN3"/>
    <property type="match status" value="4"/>
</dbReference>
<accession>A0ABX3MTJ6</accession>
<feature type="signal peptide" evidence="2">
    <location>
        <begin position="1"/>
        <end position="19"/>
    </location>
</feature>
<reference evidence="5 6" key="1">
    <citation type="submission" date="2016-11" db="EMBL/GenBank/DDBJ databases">
        <title>A multilocus sequence analysis scheme for characterization of bacteria in the genus Thioclava.</title>
        <authorList>
            <person name="Liu Y."/>
            <person name="Shao Z."/>
        </authorList>
    </citation>
    <scope>NUCLEOTIDE SEQUENCE [LARGE SCALE GENOMIC DNA]</scope>
    <source>
        <strain evidence="5 6">TAW-CT134</strain>
    </source>
</reference>
<dbReference type="SMART" id="SM00869">
    <property type="entry name" value="Autotransporter"/>
    <property type="match status" value="1"/>
</dbReference>
<proteinExistence type="predicted"/>
<keyword evidence="6" id="KW-1185">Reference proteome</keyword>
<dbReference type="InterPro" id="IPR002909">
    <property type="entry name" value="IPT_dom"/>
</dbReference>
<dbReference type="InterPro" id="IPR025883">
    <property type="entry name" value="Cadherin-like_domain"/>
</dbReference>
<dbReference type="PANTHER" id="PTHR34720">
    <property type="entry name" value="MICROCYSTIN DEPENDENT PROTEIN"/>
    <property type="match status" value="1"/>
</dbReference>
<dbReference type="PROSITE" id="PS51208">
    <property type="entry name" value="AUTOTRANSPORTER"/>
    <property type="match status" value="1"/>
</dbReference>
<evidence type="ECO:0000259" key="4">
    <source>
        <dbReference type="PROSITE" id="PS51208"/>
    </source>
</evidence>
<dbReference type="EMBL" id="MPZV01000005">
    <property type="protein sequence ID" value="OOY22697.1"/>
    <property type="molecule type" value="Genomic_DNA"/>
</dbReference>
<dbReference type="SUPFAM" id="SSF81296">
    <property type="entry name" value="E set domains"/>
    <property type="match status" value="1"/>
</dbReference>
<keyword evidence="2" id="KW-0732">Signal</keyword>
<dbReference type="InterPro" id="IPR003961">
    <property type="entry name" value="FN3_dom"/>
</dbReference>
<feature type="domain" description="Fibronectin type-III" evidence="3">
    <location>
        <begin position="676"/>
        <end position="768"/>
    </location>
</feature>
<dbReference type="Pfam" id="PF03797">
    <property type="entry name" value="Autotransporter"/>
    <property type="match status" value="1"/>
</dbReference>
<name>A0ABX3MTJ6_9RHOB</name>
<dbReference type="PROSITE" id="PS50853">
    <property type="entry name" value="FN3"/>
    <property type="match status" value="4"/>
</dbReference>
<feature type="region of interest" description="Disordered" evidence="1">
    <location>
        <begin position="1274"/>
        <end position="1314"/>
    </location>
</feature>
<dbReference type="InterPro" id="IPR013783">
    <property type="entry name" value="Ig-like_fold"/>
</dbReference>
<dbReference type="Gene3D" id="2.60.40.10">
    <property type="entry name" value="Immunoglobulins"/>
    <property type="match status" value="7"/>
</dbReference>
<evidence type="ECO:0000259" key="3">
    <source>
        <dbReference type="PROSITE" id="PS50853"/>
    </source>
</evidence>
<evidence type="ECO:0008006" key="7">
    <source>
        <dbReference type="Google" id="ProtNLM"/>
    </source>
</evidence>
<sequence>MRLLAGVLLTTAGASASLAACGTGTTLLLDGGQGSTKTLNVSAECLDVQYGLYDATGVNANAYWPIQGDTVNNQITSQTFTDPNSGAVITVSPNLDTSTGTYIFPTYTVTLDTAPTTYPASGVPVTLYYASGISSGGNTTTNTTYTVTFTFPAPATAPDAPTNVSASAGDSSAQVSFSAPASNGGDPITGYTATSSPGGFTGTGTTSPIAVNGLTNGTSYTFTVTATNNFGTSSASSPSNAVTPKAAQTITFANPGAQNYGTSPTLSATASSGLTVSFSSTTTGVCTITSGGALTFVSAGTCSVDADQAGNNAYNAAPTVTQSFAVNAAAPGAPTIGTATAGDSQAEVSFTAPASDGGATITGYTVTSTQGGLTGTGASSPITVNGLTNGTSYTFTVTATNNFGTSPASSASNAVTPKAAQTITFTNPGAQTYGTSPTLSATASSGLTVSFSSTTTGVCTITSGGALTFVSAGTCSIDADQGGNGSYLAAQTVTQSFTVNPTTAPPPTNVTAVAGVESATVSFTPPTDSGGAPIQDYTVVSSPGNKTANGTGTSITVNGLTAGTAYTFTVSADNGYGSAGFSAPSNSVTPTAGQTISFANPGAQDYGTSPTLNATASSGLPVSFSSTTTGVCTITAGGALTFASTGTCSIDADQAGDSTYNPAPTVTQSFAVNAVVPGAPTIGTATAGDGQAEISFTPPGSDGGATITGYTVTSTPGGFTGTGTSSPITVNGLTNGTSYNFTVTATNSAGTGPASAASNSVSPLAAPTANAVSLTAGYGSTDNAVPLNFSGGAATSVTVASGPSHGSTKVSGTTISYTPTAGYHGADSFTYTGTNATGTSAPATVTITVSAPTFTVTSGALSDGQVGTSYSATLSVSGGTGPYTFDTAAKTGSFPPGLSLSSTGTLSGTPSANGSYSFTVSGHDASTPNASFQSATITIAIQRAAPTITAISPAQGSASGGTSVTLTGSDFNGATAVSFGGAPASGFTVNSDSQITATAPSGTGTVHVSVTAPGGTSSATSADQFAYLSNVATLSALSVSQGTLSPVFSSGTSGYSVDLPYGTGSITVTPTATDSGASLTVNGNATASGSASAPVSLATGANTISVAATAADGIATQSYTITATVARQTDTITFAPVSSPVRIGSAPFAATATASSGLTVTLSNATPSVCTLSGAVVTPVAAGSCQITGTTAGNASYAPGSATLTVLVEVAPDPTQDPDVIGIVTAQNTMAMQFARTQIGNFSSHLEALRDGNGLRDSFGARLGIPSVTRARGFADPVDPFENQTGRTPAPSRGATRGAAPTPTPSVSTSGASENLFGPQTAIWTAGTLNLTKDGAIDLHSNGLSAGLDYQPSADAILGLGLGYGNGHSDIGSDGSKTSGHSVNAVVYGTFRTGERGFVDVLAGYGTLGFDSRRAISGGPDMAYGSRDGSQVFAQVRTGMEFRQDNWMLSPYAGMQVISGHLNAFTERTADPADALSFDRQSFGSTQFDFGLRGGFTQKTSFGTVSPNFRLEYNRVLNRDIAAGMSYADLVNGSQYVLNLPQSDQNLLTIGLGTSIAFEGGTQLSIDLRNTSGSNSHSNSISLRLSKQF</sequence>
<dbReference type="InterPro" id="IPR036709">
    <property type="entry name" value="Autotransporte_beta_dom_sf"/>
</dbReference>
<dbReference type="SUPFAM" id="SSF103515">
    <property type="entry name" value="Autotransporter"/>
    <property type="match status" value="1"/>
</dbReference>
<organism evidence="5 6">
    <name type="scientific">Thioclava sediminum</name>
    <dbReference type="NCBI Taxonomy" id="1915319"/>
    <lineage>
        <taxon>Bacteria</taxon>
        <taxon>Pseudomonadati</taxon>
        <taxon>Pseudomonadota</taxon>
        <taxon>Alphaproteobacteria</taxon>
        <taxon>Rhodobacterales</taxon>
        <taxon>Paracoccaceae</taxon>
        <taxon>Thioclava</taxon>
    </lineage>
</organism>
<dbReference type="Gene3D" id="2.40.128.130">
    <property type="entry name" value="Autotransporter beta-domain"/>
    <property type="match status" value="1"/>
</dbReference>